<name>T1GKI5_MEGSC</name>
<dbReference type="AlphaFoldDB" id="T1GKI5"/>
<proteinExistence type="predicted"/>
<reference evidence="1" key="2">
    <citation type="submission" date="2015-06" db="UniProtKB">
        <authorList>
            <consortium name="EnsemblMetazoa"/>
        </authorList>
    </citation>
    <scope>IDENTIFICATION</scope>
</reference>
<dbReference type="EMBL" id="CAQQ02014809">
    <property type="status" value="NOT_ANNOTATED_CDS"/>
    <property type="molecule type" value="Genomic_DNA"/>
</dbReference>
<protein>
    <submittedName>
        <fullName evidence="1">Uncharacterized protein</fullName>
    </submittedName>
</protein>
<accession>T1GKI5</accession>
<dbReference type="EMBL" id="CAQQ02014810">
    <property type="status" value="NOT_ANNOTATED_CDS"/>
    <property type="molecule type" value="Genomic_DNA"/>
</dbReference>
<dbReference type="EnsemblMetazoa" id="MESCA004011-RA">
    <property type="protein sequence ID" value="MESCA004011-PA"/>
    <property type="gene ID" value="MESCA004011"/>
</dbReference>
<organism evidence="1 2">
    <name type="scientific">Megaselia scalaris</name>
    <name type="common">Humpbacked fly</name>
    <name type="synonym">Phora scalaris</name>
    <dbReference type="NCBI Taxonomy" id="36166"/>
    <lineage>
        <taxon>Eukaryota</taxon>
        <taxon>Metazoa</taxon>
        <taxon>Ecdysozoa</taxon>
        <taxon>Arthropoda</taxon>
        <taxon>Hexapoda</taxon>
        <taxon>Insecta</taxon>
        <taxon>Pterygota</taxon>
        <taxon>Neoptera</taxon>
        <taxon>Endopterygota</taxon>
        <taxon>Diptera</taxon>
        <taxon>Brachycera</taxon>
        <taxon>Muscomorpha</taxon>
        <taxon>Platypezoidea</taxon>
        <taxon>Phoridae</taxon>
        <taxon>Megaseliini</taxon>
        <taxon>Megaselia</taxon>
    </lineage>
</organism>
<keyword evidence="2" id="KW-1185">Reference proteome</keyword>
<reference evidence="2" key="1">
    <citation type="submission" date="2013-02" db="EMBL/GenBank/DDBJ databases">
        <authorList>
            <person name="Hughes D."/>
        </authorList>
    </citation>
    <scope>NUCLEOTIDE SEQUENCE</scope>
    <source>
        <strain>Durham</strain>
        <strain evidence="2">NC isolate 2 -- Noor lab</strain>
    </source>
</reference>
<dbReference type="HOGENOM" id="CLU_2944347_0_0_1"/>
<evidence type="ECO:0000313" key="1">
    <source>
        <dbReference type="EnsemblMetazoa" id="MESCA004011-PA"/>
    </source>
</evidence>
<dbReference type="Proteomes" id="UP000015102">
    <property type="component" value="Unassembled WGS sequence"/>
</dbReference>
<sequence length="60" mass="7114">MDGQSEKNEFFVQKFHLRGDPFKVKNLNFSGVILSMRKIKEKLYRDMPTIIRTSFSAQNF</sequence>
<evidence type="ECO:0000313" key="2">
    <source>
        <dbReference type="Proteomes" id="UP000015102"/>
    </source>
</evidence>
<dbReference type="EMBL" id="CAQQ02014808">
    <property type="status" value="NOT_ANNOTATED_CDS"/>
    <property type="molecule type" value="Genomic_DNA"/>
</dbReference>